<dbReference type="Proteomes" id="UP000001396">
    <property type="component" value="Unassembled WGS sequence"/>
</dbReference>
<comment type="caution">
    <text evidence="2">The sequence shown here is derived from an EMBL/GenBank/DDBJ whole genome shotgun (WGS) entry which is preliminary data.</text>
</comment>
<proteinExistence type="predicted"/>
<feature type="compositionally biased region" description="Polar residues" evidence="1">
    <location>
        <begin position="79"/>
        <end position="90"/>
    </location>
</feature>
<name>D3B680_HETP5</name>
<evidence type="ECO:0000256" key="1">
    <source>
        <dbReference type="SAM" id="MobiDB-lite"/>
    </source>
</evidence>
<dbReference type="RefSeq" id="XP_020435495.1">
    <property type="nucleotide sequence ID" value="XM_020575081.1"/>
</dbReference>
<protein>
    <submittedName>
        <fullName evidence="2">Uncharacterized protein</fullName>
    </submittedName>
</protein>
<dbReference type="InParanoid" id="D3B680"/>
<accession>D3B680</accession>
<dbReference type="EMBL" id="ADBJ01000017">
    <property type="protein sequence ID" value="EFA83378.1"/>
    <property type="molecule type" value="Genomic_DNA"/>
</dbReference>
<sequence>MSTTTSTITIETEQSLAQVLSNADCRSVTAASFLSNGFDTLSIIKIAVNDPEYKHYLLDIGLNIGDIIRLRNYLKLEDTTTNGSSTTNKISESDIRSRSKVI</sequence>
<evidence type="ECO:0000313" key="3">
    <source>
        <dbReference type="Proteomes" id="UP000001396"/>
    </source>
</evidence>
<evidence type="ECO:0000313" key="2">
    <source>
        <dbReference type="EMBL" id="EFA83378.1"/>
    </source>
</evidence>
<feature type="region of interest" description="Disordered" evidence="1">
    <location>
        <begin position="79"/>
        <end position="102"/>
    </location>
</feature>
<gene>
    <name evidence="2" type="ORF">PPL_04171</name>
</gene>
<dbReference type="AlphaFoldDB" id="D3B680"/>
<keyword evidence="3" id="KW-1185">Reference proteome</keyword>
<feature type="compositionally biased region" description="Basic and acidic residues" evidence="1">
    <location>
        <begin position="91"/>
        <end position="102"/>
    </location>
</feature>
<reference evidence="2 3" key="1">
    <citation type="journal article" date="2011" name="Genome Res.">
        <title>Phylogeny-wide analysis of social amoeba genomes highlights ancient origins for complex intercellular communication.</title>
        <authorList>
            <person name="Heidel A.J."/>
            <person name="Lawal H.M."/>
            <person name="Felder M."/>
            <person name="Schilde C."/>
            <person name="Helps N.R."/>
            <person name="Tunggal B."/>
            <person name="Rivero F."/>
            <person name="John U."/>
            <person name="Schleicher M."/>
            <person name="Eichinger L."/>
            <person name="Platzer M."/>
            <person name="Noegel A.A."/>
            <person name="Schaap P."/>
            <person name="Gloeckner G."/>
        </authorList>
    </citation>
    <scope>NUCLEOTIDE SEQUENCE [LARGE SCALE GENOMIC DNA]</scope>
    <source>
        <strain evidence="3">ATCC 26659 / Pp 5 / PN500</strain>
    </source>
</reference>
<organism evidence="2 3">
    <name type="scientific">Heterostelium pallidum (strain ATCC 26659 / Pp 5 / PN500)</name>
    <name type="common">Cellular slime mold</name>
    <name type="synonym">Polysphondylium pallidum</name>
    <dbReference type="NCBI Taxonomy" id="670386"/>
    <lineage>
        <taxon>Eukaryota</taxon>
        <taxon>Amoebozoa</taxon>
        <taxon>Evosea</taxon>
        <taxon>Eumycetozoa</taxon>
        <taxon>Dictyostelia</taxon>
        <taxon>Acytosteliales</taxon>
        <taxon>Acytosteliaceae</taxon>
        <taxon>Heterostelium</taxon>
    </lineage>
</organism>
<dbReference type="GeneID" id="31359658"/>